<dbReference type="PANTHER" id="PTHR11240">
    <property type="entry name" value="RIBONUCLEASE T2"/>
    <property type="match status" value="1"/>
</dbReference>
<dbReference type="OrthoDB" id="1001880at2759"/>
<dbReference type="InterPro" id="IPR036430">
    <property type="entry name" value="RNase_T2-like_sf"/>
</dbReference>
<dbReference type="GO" id="GO:0005576">
    <property type="term" value="C:extracellular region"/>
    <property type="evidence" value="ECO:0007669"/>
    <property type="project" value="TreeGrafter"/>
</dbReference>
<keyword evidence="3" id="KW-0732">Signal</keyword>
<protein>
    <submittedName>
        <fullName evidence="4">RIBONUCLEASE 1, ribonuclease 1</fullName>
    </submittedName>
</protein>
<dbReference type="Proteomes" id="UP001165190">
    <property type="component" value="Unassembled WGS sequence"/>
</dbReference>
<evidence type="ECO:0000256" key="2">
    <source>
        <dbReference type="RuleBase" id="RU004328"/>
    </source>
</evidence>
<reference evidence="4" key="1">
    <citation type="submission" date="2023-05" db="EMBL/GenBank/DDBJ databases">
        <title>Genome and transcriptome analyses reveal genes involved in the formation of fine ridges on petal epidermal cells in Hibiscus trionum.</title>
        <authorList>
            <person name="Koshimizu S."/>
            <person name="Masuda S."/>
            <person name="Ishii T."/>
            <person name="Shirasu K."/>
            <person name="Hoshino A."/>
            <person name="Arita M."/>
        </authorList>
    </citation>
    <scope>NUCLEOTIDE SEQUENCE</scope>
    <source>
        <strain evidence="4">Hamamatsu line</strain>
    </source>
</reference>
<dbReference type="Pfam" id="PF00445">
    <property type="entry name" value="Ribonuclease_T2"/>
    <property type="match status" value="1"/>
</dbReference>
<dbReference type="GO" id="GO:0006401">
    <property type="term" value="P:RNA catabolic process"/>
    <property type="evidence" value="ECO:0007669"/>
    <property type="project" value="TreeGrafter"/>
</dbReference>
<evidence type="ECO:0000313" key="4">
    <source>
        <dbReference type="EMBL" id="GMI65700.1"/>
    </source>
</evidence>
<dbReference type="GO" id="GO:0033897">
    <property type="term" value="F:ribonuclease T2 activity"/>
    <property type="evidence" value="ECO:0007669"/>
    <property type="project" value="InterPro"/>
</dbReference>
<dbReference type="InterPro" id="IPR001568">
    <property type="entry name" value="RNase_T2-like"/>
</dbReference>
<dbReference type="EMBL" id="BSYR01000003">
    <property type="protein sequence ID" value="GMI65700.1"/>
    <property type="molecule type" value="Genomic_DNA"/>
</dbReference>
<dbReference type="SUPFAM" id="SSF55895">
    <property type="entry name" value="Ribonuclease Rh-like"/>
    <property type="match status" value="1"/>
</dbReference>
<gene>
    <name evidence="4" type="ORF">HRI_000239300</name>
</gene>
<keyword evidence="5" id="KW-1185">Reference proteome</keyword>
<evidence type="ECO:0000313" key="5">
    <source>
        <dbReference type="Proteomes" id="UP001165190"/>
    </source>
</evidence>
<evidence type="ECO:0000256" key="3">
    <source>
        <dbReference type="SAM" id="SignalP"/>
    </source>
</evidence>
<dbReference type="PANTHER" id="PTHR11240:SF84">
    <property type="entry name" value="RIBONUCLEASE 1-LIKE"/>
    <property type="match status" value="1"/>
</dbReference>
<dbReference type="Gene3D" id="3.90.730.10">
    <property type="entry name" value="Ribonuclease T2-like"/>
    <property type="match status" value="1"/>
</dbReference>
<name>A0A9W7GU77_HIBTR</name>
<dbReference type="AlphaFoldDB" id="A0A9W7GU77"/>
<dbReference type="CDD" id="cd00374">
    <property type="entry name" value="RNase_T2"/>
    <property type="match status" value="1"/>
</dbReference>
<evidence type="ECO:0000256" key="1">
    <source>
        <dbReference type="ARBA" id="ARBA00007469"/>
    </source>
</evidence>
<comment type="caution">
    <text evidence="4">The sequence shown here is derived from an EMBL/GenBank/DDBJ whole genome shotgun (WGS) entry which is preliminary data.</text>
</comment>
<feature type="signal peptide" evidence="3">
    <location>
        <begin position="1"/>
        <end position="21"/>
    </location>
</feature>
<comment type="similarity">
    <text evidence="1 2">Belongs to the RNase T2 family.</text>
</comment>
<proteinExistence type="inferred from homology"/>
<dbReference type="GO" id="GO:0003723">
    <property type="term" value="F:RNA binding"/>
    <property type="evidence" value="ECO:0007669"/>
    <property type="project" value="InterPro"/>
</dbReference>
<accession>A0A9W7GU77</accession>
<sequence>MGHILTFVILFLVSMMVPCISNPVSFYKLSLQWPPSACSSGKMKCPNPLPPPYNQMLTIHGIWPQDVNDEPLDPYDPLHPCTPVPPPDRKNLRTLLKPIYQQLNTYWPDLKNPLDTFANEIFWGHEWDFHGKCSDYPTDPLKYFDSAVKIRVGLPDFGLKSGDKKTAGQVITLVSGFVHATPEIACNRNITTRVIQLWEIRLCYGRPSPQGLIQHIRDCPSKFTGSCKNAQNTVTIP</sequence>
<organism evidence="4 5">
    <name type="scientific">Hibiscus trionum</name>
    <name type="common">Flower of an hour</name>
    <dbReference type="NCBI Taxonomy" id="183268"/>
    <lineage>
        <taxon>Eukaryota</taxon>
        <taxon>Viridiplantae</taxon>
        <taxon>Streptophyta</taxon>
        <taxon>Embryophyta</taxon>
        <taxon>Tracheophyta</taxon>
        <taxon>Spermatophyta</taxon>
        <taxon>Magnoliopsida</taxon>
        <taxon>eudicotyledons</taxon>
        <taxon>Gunneridae</taxon>
        <taxon>Pentapetalae</taxon>
        <taxon>rosids</taxon>
        <taxon>malvids</taxon>
        <taxon>Malvales</taxon>
        <taxon>Malvaceae</taxon>
        <taxon>Malvoideae</taxon>
        <taxon>Hibiscus</taxon>
    </lineage>
</organism>
<feature type="chain" id="PRO_5040945911" evidence="3">
    <location>
        <begin position="22"/>
        <end position="237"/>
    </location>
</feature>